<dbReference type="CDD" id="cd06550">
    <property type="entry name" value="TM_ABC_iron-siderophores_like"/>
    <property type="match status" value="1"/>
</dbReference>
<dbReference type="RefSeq" id="WP_251225092.1">
    <property type="nucleotide sequence ID" value="NZ_JAMBOL010000038.1"/>
</dbReference>
<feature type="transmembrane region" description="Helical" evidence="8">
    <location>
        <begin position="97"/>
        <end position="115"/>
    </location>
</feature>
<evidence type="ECO:0000256" key="6">
    <source>
        <dbReference type="ARBA" id="ARBA00022989"/>
    </source>
</evidence>
<dbReference type="InterPro" id="IPR037294">
    <property type="entry name" value="ABC_BtuC-like"/>
</dbReference>
<keyword evidence="5 8" id="KW-0812">Transmembrane</keyword>
<evidence type="ECO:0000256" key="3">
    <source>
        <dbReference type="ARBA" id="ARBA00022448"/>
    </source>
</evidence>
<evidence type="ECO:0000256" key="7">
    <source>
        <dbReference type="ARBA" id="ARBA00023136"/>
    </source>
</evidence>
<dbReference type="GO" id="GO:0022857">
    <property type="term" value="F:transmembrane transporter activity"/>
    <property type="evidence" value="ECO:0007669"/>
    <property type="project" value="InterPro"/>
</dbReference>
<feature type="transmembrane region" description="Helical" evidence="8">
    <location>
        <begin position="310"/>
        <end position="331"/>
    </location>
</feature>
<dbReference type="PANTHER" id="PTHR30472">
    <property type="entry name" value="FERRIC ENTEROBACTIN TRANSPORT SYSTEM PERMEASE PROTEIN"/>
    <property type="match status" value="1"/>
</dbReference>
<evidence type="ECO:0000256" key="5">
    <source>
        <dbReference type="ARBA" id="ARBA00022692"/>
    </source>
</evidence>
<evidence type="ECO:0000313" key="9">
    <source>
        <dbReference type="EMBL" id="MCM3716440.1"/>
    </source>
</evidence>
<sequence>MNTITQKITQHKWLSVLTFMLLSLLLLVFALSVGSEWLSPMTVILNLLGKGTGEYDFVLQTLRLPRVLLAFLVGAALAVSGLILQSIIRNPLGSPDIIGITGGASVGALLFLTFFGGTVSISFLPIAALIGAAAVSVLVYLLSWKNGVAPITLILIGIGVSAAMKAVTTMVIVFSDTVTTSKAYLWMTGSVYGANWTQVYGMLPWVAIFIPLTLLFAKTVQVKLLGDDIATGLGVRVQLQRFLLLFISVALAGSAVAFAGGISFVGLIAPHIARKLVGPSFAALVPLSAIVGGFIVVIADVVARTAFLPLDLPAGVFTAGIGAPFFIYLLLRKSRSGFS</sequence>
<evidence type="ECO:0000256" key="4">
    <source>
        <dbReference type="ARBA" id="ARBA00022475"/>
    </source>
</evidence>
<keyword evidence="4" id="KW-1003">Cell membrane</keyword>
<dbReference type="SUPFAM" id="SSF81345">
    <property type="entry name" value="ABC transporter involved in vitamin B12 uptake, BtuC"/>
    <property type="match status" value="1"/>
</dbReference>
<name>A0A9X2DVZ9_9BACI</name>
<keyword evidence="10" id="KW-1185">Reference proteome</keyword>
<comment type="subcellular location">
    <subcellularLocation>
        <location evidence="1">Cell membrane</location>
        <topology evidence="1">Multi-pass membrane protein</topology>
    </subcellularLocation>
</comment>
<feature type="transmembrane region" description="Helical" evidence="8">
    <location>
        <begin position="242"/>
        <end position="269"/>
    </location>
</feature>
<feature type="transmembrane region" description="Helical" evidence="8">
    <location>
        <begin position="121"/>
        <end position="141"/>
    </location>
</feature>
<evidence type="ECO:0000256" key="1">
    <source>
        <dbReference type="ARBA" id="ARBA00004651"/>
    </source>
</evidence>
<dbReference type="FunFam" id="1.10.3470.10:FF:000001">
    <property type="entry name" value="Vitamin B12 ABC transporter permease BtuC"/>
    <property type="match status" value="1"/>
</dbReference>
<keyword evidence="7 8" id="KW-0472">Membrane</keyword>
<dbReference type="EMBL" id="JAMBOL010000038">
    <property type="protein sequence ID" value="MCM3716440.1"/>
    <property type="molecule type" value="Genomic_DNA"/>
</dbReference>
<organism evidence="9 10">
    <name type="scientific">Halalkalibacter oceani</name>
    <dbReference type="NCBI Taxonomy" id="1653776"/>
    <lineage>
        <taxon>Bacteria</taxon>
        <taxon>Bacillati</taxon>
        <taxon>Bacillota</taxon>
        <taxon>Bacilli</taxon>
        <taxon>Bacillales</taxon>
        <taxon>Bacillaceae</taxon>
        <taxon>Halalkalibacter</taxon>
    </lineage>
</organism>
<reference evidence="9" key="1">
    <citation type="submission" date="2022-05" db="EMBL/GenBank/DDBJ databases">
        <title>Comparative Genomics of Spacecraft Associated Microbes.</title>
        <authorList>
            <person name="Tran M.T."/>
            <person name="Wright A."/>
            <person name="Seuylemezian A."/>
            <person name="Eisen J."/>
            <person name="Coil D."/>
        </authorList>
    </citation>
    <scope>NUCLEOTIDE SEQUENCE</scope>
    <source>
        <strain evidence="9">214.1.1</strain>
    </source>
</reference>
<keyword evidence="3" id="KW-0813">Transport</keyword>
<comment type="caution">
    <text evidence="9">The sequence shown here is derived from an EMBL/GenBank/DDBJ whole genome shotgun (WGS) entry which is preliminary data.</text>
</comment>
<feature type="transmembrane region" description="Helical" evidence="8">
    <location>
        <begin position="67"/>
        <end position="85"/>
    </location>
</feature>
<proteinExistence type="inferred from homology"/>
<dbReference type="Proteomes" id="UP001139179">
    <property type="component" value="Unassembled WGS sequence"/>
</dbReference>
<evidence type="ECO:0000256" key="8">
    <source>
        <dbReference type="SAM" id="Phobius"/>
    </source>
</evidence>
<dbReference type="GO" id="GO:0005886">
    <property type="term" value="C:plasma membrane"/>
    <property type="evidence" value="ECO:0007669"/>
    <property type="project" value="UniProtKB-SubCell"/>
</dbReference>
<evidence type="ECO:0000313" key="10">
    <source>
        <dbReference type="Proteomes" id="UP001139179"/>
    </source>
</evidence>
<dbReference type="AlphaFoldDB" id="A0A9X2DVZ9"/>
<protein>
    <submittedName>
        <fullName evidence="9">Iron ABC transporter permease</fullName>
    </submittedName>
</protein>
<feature type="transmembrane region" description="Helical" evidence="8">
    <location>
        <begin position="195"/>
        <end position="217"/>
    </location>
</feature>
<gene>
    <name evidence="9" type="ORF">M3202_20555</name>
</gene>
<dbReference type="PANTHER" id="PTHR30472:SF24">
    <property type="entry name" value="FERRIC ENTEROBACTIN TRANSPORT SYSTEM PERMEASE PROTEIN FEPG"/>
    <property type="match status" value="1"/>
</dbReference>
<keyword evidence="6 8" id="KW-1133">Transmembrane helix</keyword>
<dbReference type="Pfam" id="PF01032">
    <property type="entry name" value="FecCD"/>
    <property type="match status" value="1"/>
</dbReference>
<evidence type="ECO:0000256" key="2">
    <source>
        <dbReference type="ARBA" id="ARBA00007935"/>
    </source>
</evidence>
<feature type="transmembrane region" description="Helical" evidence="8">
    <location>
        <begin position="12"/>
        <end position="33"/>
    </location>
</feature>
<accession>A0A9X2DVZ9</accession>
<feature type="transmembrane region" description="Helical" evidence="8">
    <location>
        <begin position="281"/>
        <end position="303"/>
    </location>
</feature>
<dbReference type="Gene3D" id="1.10.3470.10">
    <property type="entry name" value="ABC transporter involved in vitamin B12 uptake, BtuC"/>
    <property type="match status" value="1"/>
</dbReference>
<dbReference type="InterPro" id="IPR000522">
    <property type="entry name" value="ABC_transptr_permease_BtuC"/>
</dbReference>
<comment type="similarity">
    <text evidence="2">Belongs to the binding-protein-dependent transport system permease family. FecCD subfamily.</text>
</comment>
<dbReference type="GO" id="GO:0033214">
    <property type="term" value="P:siderophore-iron import into cell"/>
    <property type="evidence" value="ECO:0007669"/>
    <property type="project" value="TreeGrafter"/>
</dbReference>
<feature type="transmembrane region" description="Helical" evidence="8">
    <location>
        <begin position="153"/>
        <end position="175"/>
    </location>
</feature>